<sequence length="478" mass="49504">MLTILGFAMIATFLVLIMLKKMSPIAALVLIPALFCVLVGEAAHLGDYVIDGVAGLAPTAAMLMFAIVYFGVMIDVGLFDPVVRGILRFCKADPMRIVVGTAVLAAVVSLDGDGSTTFMITVSAMYPLYKRLGMSRVVMTGVAAMANGVMNTLPWGGPTARAATALKLDAADIFVPMIPALLVGLLGVFVLAWALGLRERRRLGVLTLDEAPVKEDDEAKEAVLVGAGAGAGASGEGTAGGEAAQAPPAGGAGTGTGKETGAGDGFQGIDPNRATLRPGLYWFNALLTVVLLTAMILELLPIPVLFLLGAALALSVNFPHLPDQKARIAAHADNVLNVSGMVFAAAVFTGVLQGTGMVDHMARWMVGVVPEAMGPHMALVTGVLSLPLTYFMSNDGFYFGVLPVLAEAGAAHGVSPLEMARASLVGQPLHMSSPLVPAVYVLVGMARVEFGDHTRFVVKWAALTCLLILGAGLLFGIV</sequence>
<evidence type="ECO:0000256" key="4">
    <source>
        <dbReference type="ARBA" id="ARBA00022989"/>
    </source>
</evidence>
<feature type="transmembrane region" description="Helical" evidence="7">
    <location>
        <begin position="279"/>
        <end position="297"/>
    </location>
</feature>
<keyword evidence="4 7" id="KW-1133">Transmembrane helix</keyword>
<dbReference type="Pfam" id="PF03600">
    <property type="entry name" value="CitMHS"/>
    <property type="match status" value="1"/>
</dbReference>
<evidence type="ECO:0000313" key="10">
    <source>
        <dbReference type="Proteomes" id="UP000730591"/>
    </source>
</evidence>
<dbReference type="Proteomes" id="UP000730591">
    <property type="component" value="Unassembled WGS sequence"/>
</dbReference>
<organism evidence="9 10">
    <name type="scientific">Streptomyces composti</name>
    <dbReference type="NCBI Taxonomy" id="2720025"/>
    <lineage>
        <taxon>Bacteria</taxon>
        <taxon>Bacillati</taxon>
        <taxon>Actinomycetota</taxon>
        <taxon>Actinomycetes</taxon>
        <taxon>Kitasatosporales</taxon>
        <taxon>Streptomycetaceae</taxon>
        <taxon>Streptomyces</taxon>
    </lineage>
</organism>
<feature type="transmembrane region" description="Helical" evidence="7">
    <location>
        <begin position="372"/>
        <end position="390"/>
    </location>
</feature>
<feature type="transmembrane region" description="Helical" evidence="7">
    <location>
        <begin position="133"/>
        <end position="153"/>
    </location>
</feature>
<feature type="transmembrane region" description="Helical" evidence="7">
    <location>
        <begin position="334"/>
        <end position="352"/>
    </location>
</feature>
<evidence type="ECO:0000256" key="3">
    <source>
        <dbReference type="ARBA" id="ARBA00022692"/>
    </source>
</evidence>
<dbReference type="InterPro" id="IPR014738">
    <property type="entry name" value="Citrate_transporter"/>
</dbReference>
<keyword evidence="2" id="KW-0813">Transport</keyword>
<feature type="domain" description="Citrate transporter-like" evidence="8">
    <location>
        <begin position="15"/>
        <end position="426"/>
    </location>
</feature>
<feature type="transmembrane region" description="Helical" evidence="7">
    <location>
        <begin position="460"/>
        <end position="477"/>
    </location>
</feature>
<evidence type="ECO:0000256" key="6">
    <source>
        <dbReference type="SAM" id="MobiDB-lite"/>
    </source>
</evidence>
<name>A0ABX1ABE9_9ACTN</name>
<evidence type="ECO:0000256" key="2">
    <source>
        <dbReference type="ARBA" id="ARBA00022448"/>
    </source>
</evidence>
<gene>
    <name evidence="9" type="ORF">HCJ93_21170</name>
</gene>
<comment type="caution">
    <text evidence="9">The sequence shown here is derived from an EMBL/GenBank/DDBJ whole genome shotgun (WGS) entry which is preliminary data.</text>
</comment>
<reference evidence="9 10" key="1">
    <citation type="submission" date="2020-03" db="EMBL/GenBank/DDBJ databases">
        <title>WGS of actinomycetes isolated from Thailand.</title>
        <authorList>
            <person name="Thawai C."/>
        </authorList>
    </citation>
    <scope>NUCLEOTIDE SEQUENCE [LARGE SCALE GENOMIC DNA]</scope>
    <source>
        <strain evidence="9 10">SBST2-5</strain>
    </source>
</reference>
<keyword evidence="3 7" id="KW-0812">Transmembrane</keyword>
<feature type="transmembrane region" description="Helical" evidence="7">
    <location>
        <begin position="173"/>
        <end position="195"/>
    </location>
</feature>
<dbReference type="EMBL" id="JAATEM010000026">
    <property type="protein sequence ID" value="NJP52500.1"/>
    <property type="molecule type" value="Genomic_DNA"/>
</dbReference>
<feature type="transmembrane region" description="Helical" evidence="7">
    <location>
        <begin position="303"/>
        <end position="322"/>
    </location>
</feature>
<keyword evidence="10" id="KW-1185">Reference proteome</keyword>
<feature type="transmembrane region" description="Helical" evidence="7">
    <location>
        <begin position="52"/>
        <end position="79"/>
    </location>
</feature>
<evidence type="ECO:0000259" key="8">
    <source>
        <dbReference type="Pfam" id="PF03600"/>
    </source>
</evidence>
<feature type="compositionally biased region" description="Gly residues" evidence="6">
    <location>
        <begin position="250"/>
        <end position="266"/>
    </location>
</feature>
<evidence type="ECO:0000256" key="7">
    <source>
        <dbReference type="SAM" id="Phobius"/>
    </source>
</evidence>
<evidence type="ECO:0000256" key="1">
    <source>
        <dbReference type="ARBA" id="ARBA00004141"/>
    </source>
</evidence>
<protein>
    <submittedName>
        <fullName evidence="9">Citrate:proton symporter</fullName>
    </submittedName>
</protein>
<dbReference type="RefSeq" id="WP_167997350.1">
    <property type="nucleotide sequence ID" value="NZ_JAATEM010000026.1"/>
</dbReference>
<comment type="subcellular location">
    <subcellularLocation>
        <location evidence="1">Membrane</location>
        <topology evidence="1">Multi-pass membrane protein</topology>
    </subcellularLocation>
</comment>
<dbReference type="NCBIfam" id="TIGR00784">
    <property type="entry name" value="citMHS"/>
    <property type="match status" value="1"/>
</dbReference>
<evidence type="ECO:0000256" key="5">
    <source>
        <dbReference type="ARBA" id="ARBA00023136"/>
    </source>
</evidence>
<feature type="region of interest" description="Disordered" evidence="6">
    <location>
        <begin position="235"/>
        <end position="266"/>
    </location>
</feature>
<keyword evidence="5 7" id="KW-0472">Membrane</keyword>
<proteinExistence type="predicted"/>
<evidence type="ECO:0000313" key="9">
    <source>
        <dbReference type="EMBL" id="NJP52500.1"/>
    </source>
</evidence>
<dbReference type="InterPro" id="IPR004680">
    <property type="entry name" value="Cit_transptr-like_dom"/>
</dbReference>
<accession>A0ABX1ABE9</accession>